<gene>
    <name evidence="1" type="ORF">SB48_HM08orf01929</name>
</gene>
<dbReference type="AlphaFoldDB" id="A0AAN0T574"/>
<keyword evidence="2" id="KW-1185">Reference proteome</keyword>
<reference evidence="2" key="1">
    <citation type="submission" date="2015-01" db="EMBL/GenBank/DDBJ databases">
        <title>Comparative genome analysis of Bacillus coagulans HM-08, Clostridium butyricum HM-68, Bacillus subtilis HM-66 and Bacillus paralicheniformis BL-09.</title>
        <authorList>
            <person name="Zhang H."/>
        </authorList>
    </citation>
    <scope>NUCLEOTIDE SEQUENCE [LARGE SCALE GENOMIC DNA]</scope>
    <source>
        <strain evidence="2">HM-08</strain>
    </source>
</reference>
<organism evidence="1 2">
    <name type="scientific">Heyndrickxia coagulans</name>
    <name type="common">Weizmannia coagulans</name>
    <dbReference type="NCBI Taxonomy" id="1398"/>
    <lineage>
        <taxon>Bacteria</taxon>
        <taxon>Bacillati</taxon>
        <taxon>Bacillota</taxon>
        <taxon>Bacilli</taxon>
        <taxon>Bacillales</taxon>
        <taxon>Bacillaceae</taxon>
        <taxon>Heyndrickxia</taxon>
    </lineage>
</organism>
<dbReference type="EMBL" id="CP010525">
    <property type="protein sequence ID" value="AJO22039.1"/>
    <property type="molecule type" value="Genomic_DNA"/>
</dbReference>
<protein>
    <submittedName>
        <fullName evidence="1">Uncharacterized protein</fullName>
    </submittedName>
</protein>
<name>A0AAN0T574_HEYCO</name>
<proteinExistence type="predicted"/>
<evidence type="ECO:0000313" key="1">
    <source>
        <dbReference type="EMBL" id="AJO22039.1"/>
    </source>
</evidence>
<sequence>MNQSGYTSHLFHFIQRSQIFGKRMTPSPAFSPGNSGVLV</sequence>
<accession>A0AAN0T574</accession>
<dbReference type="Proteomes" id="UP000032024">
    <property type="component" value="Chromosome"/>
</dbReference>
<evidence type="ECO:0000313" key="2">
    <source>
        <dbReference type="Proteomes" id="UP000032024"/>
    </source>
</evidence>